<dbReference type="AlphaFoldDB" id="A0A6I3SNF2"/>
<dbReference type="EMBL" id="WNKU01000015">
    <property type="protein sequence ID" value="MTV49797.1"/>
    <property type="molecule type" value="Genomic_DNA"/>
</dbReference>
<proteinExistence type="predicted"/>
<protein>
    <submittedName>
        <fullName evidence="1">Uncharacterized protein</fullName>
    </submittedName>
</protein>
<keyword evidence="2" id="KW-1185">Reference proteome</keyword>
<dbReference type="OrthoDB" id="1683748at2"/>
<sequence>MRKLTESEILSLREMLQMETNALVQSRALQMMIQDDELRRLNEAGILQTEGTIKSFQQFINENNIIEVGEVNN</sequence>
<reference evidence="1 2" key="1">
    <citation type="submission" date="2019-11" db="EMBL/GenBank/DDBJ databases">
        <title>Whole-genome sequence of a the green, strictly anaerobic photosynthetic bacterium Heliobacillus mobilis DSM 6151.</title>
        <authorList>
            <person name="Kyndt J.A."/>
            <person name="Meyer T.E."/>
        </authorList>
    </citation>
    <scope>NUCLEOTIDE SEQUENCE [LARGE SCALE GENOMIC DNA]</scope>
    <source>
        <strain evidence="1 2">DSM 6151</strain>
    </source>
</reference>
<gene>
    <name evidence="1" type="ORF">GJ688_12525</name>
</gene>
<evidence type="ECO:0000313" key="1">
    <source>
        <dbReference type="EMBL" id="MTV49797.1"/>
    </source>
</evidence>
<dbReference type="Proteomes" id="UP000430670">
    <property type="component" value="Unassembled WGS sequence"/>
</dbReference>
<dbReference type="RefSeq" id="WP_155476894.1">
    <property type="nucleotide sequence ID" value="NZ_WNKU01000015.1"/>
</dbReference>
<name>A0A6I3SNF2_HELMO</name>
<comment type="caution">
    <text evidence="1">The sequence shown here is derived from an EMBL/GenBank/DDBJ whole genome shotgun (WGS) entry which is preliminary data.</text>
</comment>
<accession>A0A6I3SNF2</accession>
<evidence type="ECO:0000313" key="2">
    <source>
        <dbReference type="Proteomes" id="UP000430670"/>
    </source>
</evidence>
<organism evidence="1 2">
    <name type="scientific">Heliobacterium mobile</name>
    <name type="common">Heliobacillus mobilis</name>
    <dbReference type="NCBI Taxonomy" id="28064"/>
    <lineage>
        <taxon>Bacteria</taxon>
        <taxon>Bacillati</taxon>
        <taxon>Bacillota</taxon>
        <taxon>Clostridia</taxon>
        <taxon>Eubacteriales</taxon>
        <taxon>Heliobacteriaceae</taxon>
        <taxon>Heliobacterium</taxon>
    </lineage>
</organism>